<name>A0A6B8KFA2_9HYPH</name>
<dbReference type="EMBL" id="CP046052">
    <property type="protein sequence ID" value="QGM47154.1"/>
    <property type="molecule type" value="Genomic_DNA"/>
</dbReference>
<evidence type="ECO:0000313" key="2">
    <source>
        <dbReference type="Proteomes" id="UP000309061"/>
    </source>
</evidence>
<dbReference type="Pfam" id="PF15589">
    <property type="entry name" value="Imm21"/>
    <property type="match status" value="1"/>
</dbReference>
<dbReference type="AlphaFoldDB" id="A0A6B8KFA2"/>
<dbReference type="KEGG" id="mhey:H2LOC_016440"/>
<reference evidence="1 2" key="1">
    <citation type="submission" date="2019-11" db="EMBL/GenBank/DDBJ databases">
        <title>The genome sequence of Methylocystis heyeri.</title>
        <authorList>
            <person name="Oshkin I.Y."/>
            <person name="Miroshnikov K."/>
            <person name="Dedysh S.N."/>
        </authorList>
    </citation>
    <scope>NUCLEOTIDE SEQUENCE [LARGE SCALE GENOMIC DNA]</scope>
    <source>
        <strain evidence="1 2">H2</strain>
    </source>
</reference>
<organism evidence="1 2">
    <name type="scientific">Methylocystis heyeri</name>
    <dbReference type="NCBI Taxonomy" id="391905"/>
    <lineage>
        <taxon>Bacteria</taxon>
        <taxon>Pseudomonadati</taxon>
        <taxon>Pseudomonadota</taxon>
        <taxon>Alphaproteobacteria</taxon>
        <taxon>Hyphomicrobiales</taxon>
        <taxon>Methylocystaceae</taxon>
        <taxon>Methylocystis</taxon>
    </lineage>
</organism>
<dbReference type="Proteomes" id="UP000309061">
    <property type="component" value="Chromosome"/>
</dbReference>
<dbReference type="OrthoDB" id="1032342at2"/>
<dbReference type="InterPro" id="IPR028961">
    <property type="entry name" value="Imm21"/>
</dbReference>
<evidence type="ECO:0000313" key="1">
    <source>
        <dbReference type="EMBL" id="QGM47154.1"/>
    </source>
</evidence>
<accession>A0A6B8KFA2</accession>
<protein>
    <submittedName>
        <fullName evidence="1">Uncharacterized protein</fullName>
    </submittedName>
</protein>
<proteinExistence type="predicted"/>
<gene>
    <name evidence="1" type="ORF">H2LOC_016440</name>
</gene>
<dbReference type="RefSeq" id="WP_136497897.1">
    <property type="nucleotide sequence ID" value="NZ_CP046052.1"/>
</dbReference>
<sequence>MAAEISRCSISKWIGSFGGPLICIESDHRNGWRGANRARLTQDNVEDDYQLACNVAGYAGIISLRGFQALILGGMPLETAVFTDNEGKKVITIAVYSDTDEDIYHWLLCLNREFFDDCK</sequence>
<keyword evidence="2" id="KW-1185">Reference proteome</keyword>